<protein>
    <submittedName>
        <fullName evidence="2">Uncharacterized protein</fullName>
    </submittedName>
</protein>
<feature type="compositionally biased region" description="Polar residues" evidence="1">
    <location>
        <begin position="266"/>
        <end position="280"/>
    </location>
</feature>
<evidence type="ECO:0000256" key="1">
    <source>
        <dbReference type="SAM" id="MobiDB-lite"/>
    </source>
</evidence>
<feature type="compositionally biased region" description="Basic and acidic residues" evidence="1">
    <location>
        <begin position="346"/>
        <end position="376"/>
    </location>
</feature>
<dbReference type="AlphaFoldDB" id="A0A1L9T3W7"/>
<feature type="region of interest" description="Disordered" evidence="1">
    <location>
        <begin position="1"/>
        <end position="57"/>
    </location>
</feature>
<name>A0A1L9T3W7_9EURO</name>
<dbReference type="Proteomes" id="UP000184356">
    <property type="component" value="Unassembled WGS sequence"/>
</dbReference>
<dbReference type="GeneID" id="63763824"/>
<dbReference type="EMBL" id="KV878595">
    <property type="protein sequence ID" value="OJJ54132.1"/>
    <property type="molecule type" value="Genomic_DNA"/>
</dbReference>
<evidence type="ECO:0000313" key="3">
    <source>
        <dbReference type="Proteomes" id="UP000184356"/>
    </source>
</evidence>
<dbReference type="RefSeq" id="XP_040697938.1">
    <property type="nucleotide sequence ID" value="XM_040847751.1"/>
</dbReference>
<reference evidence="3" key="1">
    <citation type="journal article" date="2017" name="Genome Biol.">
        <title>Comparative genomics reveals high biological diversity and specific adaptations in the industrially and medically important fungal genus Aspergillus.</title>
        <authorList>
            <person name="de Vries R.P."/>
            <person name="Riley R."/>
            <person name="Wiebenga A."/>
            <person name="Aguilar-Osorio G."/>
            <person name="Amillis S."/>
            <person name="Uchima C.A."/>
            <person name="Anderluh G."/>
            <person name="Asadollahi M."/>
            <person name="Askin M."/>
            <person name="Barry K."/>
            <person name="Battaglia E."/>
            <person name="Bayram O."/>
            <person name="Benocci T."/>
            <person name="Braus-Stromeyer S.A."/>
            <person name="Caldana C."/>
            <person name="Canovas D."/>
            <person name="Cerqueira G.C."/>
            <person name="Chen F."/>
            <person name="Chen W."/>
            <person name="Choi C."/>
            <person name="Clum A."/>
            <person name="Dos Santos R.A."/>
            <person name="Damasio A.R."/>
            <person name="Diallinas G."/>
            <person name="Emri T."/>
            <person name="Fekete E."/>
            <person name="Flipphi M."/>
            <person name="Freyberg S."/>
            <person name="Gallo A."/>
            <person name="Gournas C."/>
            <person name="Habgood R."/>
            <person name="Hainaut M."/>
            <person name="Harispe M.L."/>
            <person name="Henrissat B."/>
            <person name="Hilden K.S."/>
            <person name="Hope R."/>
            <person name="Hossain A."/>
            <person name="Karabika E."/>
            <person name="Karaffa L."/>
            <person name="Karanyi Z."/>
            <person name="Krasevec N."/>
            <person name="Kuo A."/>
            <person name="Kusch H."/>
            <person name="LaButti K."/>
            <person name="Lagendijk E.L."/>
            <person name="Lapidus A."/>
            <person name="Levasseur A."/>
            <person name="Lindquist E."/>
            <person name="Lipzen A."/>
            <person name="Logrieco A.F."/>
            <person name="MacCabe A."/>
            <person name="Maekelae M.R."/>
            <person name="Malavazi I."/>
            <person name="Melin P."/>
            <person name="Meyer V."/>
            <person name="Mielnichuk N."/>
            <person name="Miskei M."/>
            <person name="Molnar A.P."/>
            <person name="Mule G."/>
            <person name="Ngan C.Y."/>
            <person name="Orejas M."/>
            <person name="Orosz E."/>
            <person name="Ouedraogo J.P."/>
            <person name="Overkamp K.M."/>
            <person name="Park H.-S."/>
            <person name="Perrone G."/>
            <person name="Piumi F."/>
            <person name="Punt P.J."/>
            <person name="Ram A.F."/>
            <person name="Ramon A."/>
            <person name="Rauscher S."/>
            <person name="Record E."/>
            <person name="Riano-Pachon D.M."/>
            <person name="Robert V."/>
            <person name="Roehrig J."/>
            <person name="Ruller R."/>
            <person name="Salamov A."/>
            <person name="Salih N.S."/>
            <person name="Samson R.A."/>
            <person name="Sandor E."/>
            <person name="Sanguinetti M."/>
            <person name="Schuetze T."/>
            <person name="Sepcic K."/>
            <person name="Shelest E."/>
            <person name="Sherlock G."/>
            <person name="Sophianopoulou V."/>
            <person name="Squina F.M."/>
            <person name="Sun H."/>
            <person name="Susca A."/>
            <person name="Todd R.B."/>
            <person name="Tsang A."/>
            <person name="Unkles S.E."/>
            <person name="van de Wiele N."/>
            <person name="van Rossen-Uffink D."/>
            <person name="Oliveira J.V."/>
            <person name="Vesth T.C."/>
            <person name="Visser J."/>
            <person name="Yu J.-H."/>
            <person name="Zhou M."/>
            <person name="Andersen M.R."/>
            <person name="Archer D.B."/>
            <person name="Baker S.E."/>
            <person name="Benoit I."/>
            <person name="Brakhage A.A."/>
            <person name="Braus G.H."/>
            <person name="Fischer R."/>
            <person name="Frisvad J.C."/>
            <person name="Goldman G.H."/>
            <person name="Houbraken J."/>
            <person name="Oakley B."/>
            <person name="Pocsi I."/>
            <person name="Scazzocchio C."/>
            <person name="Seiboth B."/>
            <person name="vanKuyk P.A."/>
            <person name="Wortman J."/>
            <person name="Dyer P.S."/>
            <person name="Grigoriev I.V."/>
        </authorList>
    </citation>
    <scope>NUCLEOTIDE SEQUENCE [LARGE SCALE GENOMIC DNA]</scope>
    <source>
        <strain evidence="3">CBS 593.65</strain>
    </source>
</reference>
<gene>
    <name evidence="2" type="ORF">ASPSYDRAFT_490197</name>
</gene>
<keyword evidence="3" id="KW-1185">Reference proteome</keyword>
<feature type="region of interest" description="Disordered" evidence="1">
    <location>
        <begin position="227"/>
        <end position="286"/>
    </location>
</feature>
<feature type="region of interest" description="Disordered" evidence="1">
    <location>
        <begin position="306"/>
        <end position="403"/>
    </location>
</feature>
<feature type="compositionally biased region" description="Low complexity" evidence="1">
    <location>
        <begin position="233"/>
        <end position="250"/>
    </location>
</feature>
<evidence type="ECO:0000313" key="2">
    <source>
        <dbReference type="EMBL" id="OJJ54132.1"/>
    </source>
</evidence>
<accession>A0A1L9T3W7</accession>
<dbReference type="VEuPathDB" id="FungiDB:ASPSYDRAFT_490197"/>
<proteinExistence type="predicted"/>
<sequence length="403" mass="44299">MSRNDHHRYRDDRQSPPRYYRRSRSRSRRRPRTPSRETHHRSSPPRSYSRSHSRSYHHYPRPDKCIACGADWDTCRNACMQRHIKHMADTLARIEAAVIQEQEKKKKRKTILRAGPIPATDAKGLTPPPADAHQHASCDCRCAAQPAALPIEPAPAPPEPAPAAPEPAIWPEIPAPAGLQMDNGVGMGALDLINDFNTDLGGDFEALMSGGLFSDLAAPYQPPISQPVPVPAIAPAQTQPQSQSQTQTQPLYQDIVGNPPPGPDSAQLQTSTAEIQQRTPPVTPHINPAAPGLVWTGDAWHGPVWTAALPTTPARPGTGRRSRQRPLTPDTSRHRHSRSITSHTLGHTDEVSIKEENTSIETERGRTDHEPIYVDDERADDLFSDGVPGFPFTPGAGVSEEFE</sequence>
<feature type="compositionally biased region" description="Basic residues" evidence="1">
    <location>
        <begin position="19"/>
        <end position="57"/>
    </location>
</feature>
<organism evidence="2 3">
    <name type="scientific">Aspergillus sydowii CBS 593.65</name>
    <dbReference type="NCBI Taxonomy" id="1036612"/>
    <lineage>
        <taxon>Eukaryota</taxon>
        <taxon>Fungi</taxon>
        <taxon>Dikarya</taxon>
        <taxon>Ascomycota</taxon>
        <taxon>Pezizomycotina</taxon>
        <taxon>Eurotiomycetes</taxon>
        <taxon>Eurotiomycetidae</taxon>
        <taxon>Eurotiales</taxon>
        <taxon>Aspergillaceae</taxon>
        <taxon>Aspergillus</taxon>
        <taxon>Aspergillus subgen. Nidulantes</taxon>
    </lineage>
</organism>
<dbReference type="OrthoDB" id="4510629at2759"/>